<evidence type="ECO:0000313" key="6">
    <source>
        <dbReference type="Proteomes" id="UP000218231"/>
    </source>
</evidence>
<feature type="compositionally biased region" description="Basic and acidic residues" evidence="1">
    <location>
        <begin position="277"/>
        <end position="293"/>
    </location>
</feature>
<gene>
    <name evidence="5" type="ORF">WR25_26791</name>
</gene>
<feature type="signal peptide" evidence="3">
    <location>
        <begin position="1"/>
        <end position="17"/>
    </location>
</feature>
<comment type="caution">
    <text evidence="5">The sequence shown here is derived from an EMBL/GenBank/DDBJ whole genome shotgun (WGS) entry which is preliminary data.</text>
</comment>
<protein>
    <recommendedName>
        <fullName evidence="4">SEA domain-containing protein</fullName>
    </recommendedName>
</protein>
<feature type="chain" id="PRO_5012606988" description="SEA domain-containing protein" evidence="3">
    <location>
        <begin position="18"/>
        <end position="594"/>
    </location>
</feature>
<dbReference type="STRING" id="2018661.A0A2A2LWG1"/>
<feature type="region of interest" description="Disordered" evidence="1">
    <location>
        <begin position="247"/>
        <end position="300"/>
    </location>
</feature>
<organism evidence="5 6">
    <name type="scientific">Diploscapter pachys</name>
    <dbReference type="NCBI Taxonomy" id="2018661"/>
    <lineage>
        <taxon>Eukaryota</taxon>
        <taxon>Metazoa</taxon>
        <taxon>Ecdysozoa</taxon>
        <taxon>Nematoda</taxon>
        <taxon>Chromadorea</taxon>
        <taxon>Rhabditida</taxon>
        <taxon>Rhabditina</taxon>
        <taxon>Rhabditomorpha</taxon>
        <taxon>Rhabditoidea</taxon>
        <taxon>Rhabditidae</taxon>
        <taxon>Diploscapter</taxon>
    </lineage>
</organism>
<dbReference type="Pfam" id="PF01390">
    <property type="entry name" value="SEA"/>
    <property type="match status" value="1"/>
</dbReference>
<feature type="transmembrane region" description="Helical" evidence="2">
    <location>
        <begin position="522"/>
        <end position="545"/>
    </location>
</feature>
<feature type="compositionally biased region" description="Basic and acidic residues" evidence="1">
    <location>
        <begin position="138"/>
        <end position="157"/>
    </location>
</feature>
<dbReference type="InterPro" id="IPR000082">
    <property type="entry name" value="SEA_dom"/>
</dbReference>
<keyword evidence="3" id="KW-0732">Signal</keyword>
<keyword evidence="2" id="KW-1133">Transmembrane helix</keyword>
<evidence type="ECO:0000256" key="1">
    <source>
        <dbReference type="SAM" id="MobiDB-lite"/>
    </source>
</evidence>
<accession>A0A2A2LWG1</accession>
<feature type="compositionally biased region" description="Low complexity" evidence="1">
    <location>
        <begin position="247"/>
        <end position="257"/>
    </location>
</feature>
<dbReference type="EMBL" id="LIAE01006370">
    <property type="protein sequence ID" value="PAV90539.1"/>
    <property type="molecule type" value="Genomic_DNA"/>
</dbReference>
<dbReference type="AlphaFoldDB" id="A0A2A2LWG1"/>
<sequence length="594" mass="66502">MRLLLILLVALLAESLAQEDENSDDVFEFNPSAFAFKKRMRFGTRQKRKQKASENAISVPPNLEDERLKCVVLNSLLFKSLLPSHGINQLNFLCKVRIYPQEDQHHMIEEDPFTLPSPTKSFIATRVQPMETSTEDADERRILKQKESSRESEHPETAEMTDDEGEEEHGHQDEHMPANEHEQNSNQDGDSPFDESSLAGIFDGTAATANAGAPHFPRIVLPAGSLPPAHGSIPAYLTTTRSFTFTFPPTTTVTTTMPPEPEPQTEEEQQQQQQQEMPREEAQQEQQEEHHPEPMTTTTTQMIPPQQVTMGQEPRQEVQVPVNPMPAETGKVDLAVETQNETMINEVQPEQKEDGQMQGKMEQEQNNMNPEEVTGNDAEEATPASAHRHMLSSTELTLTLVNMEYDDKLDFTDSGEFKRLSRQATNQLTRLLKDILKEKFLGVDVSAFEKVQQGVKILAKIDTTQPIEDKQRLATMMEMAIEENENKLGLLETDPRSVRIAGVASHSTMQATNAENKSSSSFIAILIAVCVTIILFAALIVIYVVNRRNNGSLKLPRMETLRAPACAPVSLMSYDSGAGSYRTVEKSIHIKDTP</sequence>
<keyword evidence="2" id="KW-0812">Transmembrane</keyword>
<evidence type="ECO:0000256" key="2">
    <source>
        <dbReference type="SAM" id="Phobius"/>
    </source>
</evidence>
<keyword evidence="2" id="KW-0472">Membrane</keyword>
<proteinExistence type="predicted"/>
<evidence type="ECO:0000313" key="5">
    <source>
        <dbReference type="EMBL" id="PAV90539.1"/>
    </source>
</evidence>
<dbReference type="Proteomes" id="UP000218231">
    <property type="component" value="Unassembled WGS sequence"/>
</dbReference>
<dbReference type="Gene3D" id="3.30.70.960">
    <property type="entry name" value="SEA domain"/>
    <property type="match status" value="1"/>
</dbReference>
<name>A0A2A2LWG1_9BILA</name>
<feature type="domain" description="SEA" evidence="4">
    <location>
        <begin position="390"/>
        <end position="505"/>
    </location>
</feature>
<dbReference type="InterPro" id="IPR036364">
    <property type="entry name" value="SEA_dom_sf"/>
</dbReference>
<feature type="compositionally biased region" description="Basic and acidic residues" evidence="1">
    <location>
        <begin position="168"/>
        <end position="183"/>
    </location>
</feature>
<keyword evidence="6" id="KW-1185">Reference proteome</keyword>
<reference evidence="5 6" key="1">
    <citation type="journal article" date="2017" name="Curr. Biol.">
        <title>Genome architecture and evolution of a unichromosomal asexual nematode.</title>
        <authorList>
            <person name="Fradin H."/>
            <person name="Zegar C."/>
            <person name="Gutwein M."/>
            <person name="Lucas J."/>
            <person name="Kovtun M."/>
            <person name="Corcoran D."/>
            <person name="Baugh L.R."/>
            <person name="Kiontke K."/>
            <person name="Gunsalus K."/>
            <person name="Fitch D.H."/>
            <person name="Piano F."/>
        </authorList>
    </citation>
    <scope>NUCLEOTIDE SEQUENCE [LARGE SCALE GENOMIC DNA]</scope>
    <source>
        <strain evidence="5">PF1309</strain>
    </source>
</reference>
<evidence type="ECO:0000256" key="3">
    <source>
        <dbReference type="SAM" id="SignalP"/>
    </source>
</evidence>
<dbReference type="SUPFAM" id="SSF82671">
    <property type="entry name" value="SEA domain"/>
    <property type="match status" value="1"/>
</dbReference>
<dbReference type="PROSITE" id="PS50024">
    <property type="entry name" value="SEA"/>
    <property type="match status" value="1"/>
</dbReference>
<evidence type="ECO:0000259" key="4">
    <source>
        <dbReference type="PROSITE" id="PS50024"/>
    </source>
</evidence>
<feature type="region of interest" description="Disordered" evidence="1">
    <location>
        <begin position="125"/>
        <end position="198"/>
    </location>
</feature>